<comment type="caution">
    <text evidence="8">The sequence shown here is derived from an EMBL/GenBank/DDBJ whole genome shotgun (WGS) entry which is preliminary data.</text>
</comment>
<accession>A0AAV6MTJ9</accession>
<evidence type="ECO:0000256" key="4">
    <source>
        <dbReference type="ARBA" id="ARBA00023163"/>
    </source>
</evidence>
<proteinExistence type="predicted"/>
<evidence type="ECO:0000256" key="6">
    <source>
        <dbReference type="SAM" id="MobiDB-lite"/>
    </source>
</evidence>
<feature type="compositionally biased region" description="Basic and acidic residues" evidence="6">
    <location>
        <begin position="109"/>
        <end position="118"/>
    </location>
</feature>
<dbReference type="Proteomes" id="UP000685013">
    <property type="component" value="Chromosome 12"/>
</dbReference>
<keyword evidence="4" id="KW-0804">Transcription</keyword>
<keyword evidence="9" id="KW-1185">Reference proteome</keyword>
<dbReference type="GO" id="GO:0000978">
    <property type="term" value="F:RNA polymerase II cis-regulatory region sequence-specific DNA binding"/>
    <property type="evidence" value="ECO:0007669"/>
    <property type="project" value="TreeGrafter"/>
</dbReference>
<dbReference type="InterPro" id="IPR011598">
    <property type="entry name" value="bHLH_dom"/>
</dbReference>
<reference evidence="8 9" key="1">
    <citation type="journal article" date="2021" name="Hortic Res">
        <title>The domestication of Cucurbita argyrosperma as revealed by the genome of its wild relative.</title>
        <authorList>
            <person name="Barrera-Redondo J."/>
            <person name="Sanchez-de la Vega G."/>
            <person name="Aguirre-Liguori J.A."/>
            <person name="Castellanos-Morales G."/>
            <person name="Gutierrez-Guerrero Y.T."/>
            <person name="Aguirre-Dugua X."/>
            <person name="Aguirre-Planter E."/>
            <person name="Tenaillon M.I."/>
            <person name="Lira-Saade R."/>
            <person name="Eguiarte L.E."/>
        </authorList>
    </citation>
    <scope>NUCLEOTIDE SEQUENCE [LARGE SCALE GENOMIC DNA]</scope>
    <source>
        <strain evidence="8">JBR-2021</strain>
    </source>
</reference>
<gene>
    <name evidence="8" type="primary">BHLH54</name>
    <name evidence="8" type="ORF">SDJN03_18436</name>
</gene>
<evidence type="ECO:0000256" key="2">
    <source>
        <dbReference type="ARBA" id="ARBA00023015"/>
    </source>
</evidence>
<evidence type="ECO:0000313" key="9">
    <source>
        <dbReference type="Proteomes" id="UP000685013"/>
    </source>
</evidence>
<dbReference type="GO" id="GO:0005634">
    <property type="term" value="C:nucleus"/>
    <property type="evidence" value="ECO:0007669"/>
    <property type="project" value="UniProtKB-SubCell"/>
</dbReference>
<dbReference type="SMART" id="SM00353">
    <property type="entry name" value="HLH"/>
    <property type="match status" value="1"/>
</dbReference>
<dbReference type="GO" id="GO:0046983">
    <property type="term" value="F:protein dimerization activity"/>
    <property type="evidence" value="ECO:0007669"/>
    <property type="project" value="InterPro"/>
</dbReference>
<feature type="non-terminal residue" evidence="8">
    <location>
        <position position="1"/>
    </location>
</feature>
<evidence type="ECO:0000259" key="7">
    <source>
        <dbReference type="PROSITE" id="PS50888"/>
    </source>
</evidence>
<evidence type="ECO:0000313" key="8">
    <source>
        <dbReference type="EMBL" id="KAG6585703.1"/>
    </source>
</evidence>
<dbReference type="GO" id="GO:0048766">
    <property type="term" value="P:root hair initiation"/>
    <property type="evidence" value="ECO:0007669"/>
    <property type="project" value="UniProtKB-ARBA"/>
</dbReference>
<keyword evidence="3" id="KW-0238">DNA-binding</keyword>
<dbReference type="AlphaFoldDB" id="A0AAV6MTJ9"/>
<sequence length="367" mass="40462">MEALGAFTDGEWDSFTAIFSSLQELDQSLIPTELPLPNNGASELPNNTWFYSLDAFDPNFQSSVQQDMSCSSCTPVWMDQVQNCLAATAEACDHGSQPPQLVDGNEPIAMKRKDKNRELSYNQKKKTRISGDGQKKKTQKKTEEIVEDAGVSSGQSSSSEEEGHGGSATTSDGGMNGKGRASRGSATDPQSLYARKRRERINERLKMLQKLVPNGTKVDISTMLEEAVHYVKFLQLQIKLLSSDDLWMFAPLAYNGMDLGFSMAAITMVAAVKEFSRTLFNMRPDISLFVSKVIFSSDLRGVLGLVKVPCCIMQTAQDASVPASMAIYLRDHLGGQNTVEMLHTKSHLPHLSSPQLLVRKLRRALSR</sequence>
<dbReference type="InterPro" id="IPR045843">
    <property type="entry name" value="IND-like"/>
</dbReference>
<evidence type="ECO:0000256" key="5">
    <source>
        <dbReference type="ARBA" id="ARBA00023242"/>
    </source>
</evidence>
<name>A0AAV6MTJ9_9ROSI</name>
<evidence type="ECO:0000256" key="3">
    <source>
        <dbReference type="ARBA" id="ARBA00023125"/>
    </source>
</evidence>
<dbReference type="GO" id="GO:0000981">
    <property type="term" value="F:DNA-binding transcription factor activity, RNA polymerase II-specific"/>
    <property type="evidence" value="ECO:0007669"/>
    <property type="project" value="TreeGrafter"/>
</dbReference>
<keyword evidence="2" id="KW-0805">Transcription regulation</keyword>
<comment type="subcellular location">
    <subcellularLocation>
        <location evidence="1">Nucleus</location>
    </subcellularLocation>
</comment>
<organism evidence="8 9">
    <name type="scientific">Cucurbita argyrosperma subsp. sororia</name>
    <dbReference type="NCBI Taxonomy" id="37648"/>
    <lineage>
        <taxon>Eukaryota</taxon>
        <taxon>Viridiplantae</taxon>
        <taxon>Streptophyta</taxon>
        <taxon>Embryophyta</taxon>
        <taxon>Tracheophyta</taxon>
        <taxon>Spermatophyta</taxon>
        <taxon>Magnoliopsida</taxon>
        <taxon>eudicotyledons</taxon>
        <taxon>Gunneridae</taxon>
        <taxon>Pentapetalae</taxon>
        <taxon>rosids</taxon>
        <taxon>fabids</taxon>
        <taxon>Cucurbitales</taxon>
        <taxon>Cucurbitaceae</taxon>
        <taxon>Cucurbiteae</taxon>
        <taxon>Cucurbita</taxon>
    </lineage>
</organism>
<dbReference type="PANTHER" id="PTHR16223:SF338">
    <property type="entry name" value="TRANSCRIPTION FACTOR RSL2"/>
    <property type="match status" value="1"/>
</dbReference>
<dbReference type="PANTHER" id="PTHR16223">
    <property type="entry name" value="TRANSCRIPTION FACTOR BHLH83-RELATED"/>
    <property type="match status" value="1"/>
</dbReference>
<feature type="region of interest" description="Disordered" evidence="6">
    <location>
        <begin position="93"/>
        <end position="196"/>
    </location>
</feature>
<feature type="domain" description="BHLH" evidence="7">
    <location>
        <begin position="185"/>
        <end position="234"/>
    </location>
</feature>
<keyword evidence="5" id="KW-0539">Nucleus</keyword>
<protein>
    <submittedName>
        <fullName evidence="8">Transcription factor basic helix-loop-helix 54</fullName>
    </submittedName>
</protein>
<dbReference type="CDD" id="cd11454">
    <property type="entry name" value="bHLH_AtIND_like"/>
    <property type="match status" value="1"/>
</dbReference>
<dbReference type="FunFam" id="4.10.280.10:FF:000022">
    <property type="entry name" value="Basic helix-loop-helix transcription factor"/>
    <property type="match status" value="1"/>
</dbReference>
<evidence type="ECO:0000256" key="1">
    <source>
        <dbReference type="ARBA" id="ARBA00004123"/>
    </source>
</evidence>
<dbReference type="PROSITE" id="PS50888">
    <property type="entry name" value="BHLH"/>
    <property type="match status" value="1"/>
</dbReference>
<dbReference type="EMBL" id="JAGKQH010000012">
    <property type="protein sequence ID" value="KAG6585703.1"/>
    <property type="molecule type" value="Genomic_DNA"/>
</dbReference>
<dbReference type="Pfam" id="PF00010">
    <property type="entry name" value="HLH"/>
    <property type="match status" value="1"/>
</dbReference>